<sequence length="86" mass="9980">MSSECSHVKDHVKPVHPHSRGCEECLKLGDTWVHLRMCLECGHVGCCDSSKNTHARKHFHSSHHPIIQSAERGEDWRWCYVDEVYL</sequence>
<feature type="region of interest" description="Disordered" evidence="1">
    <location>
        <begin position="1"/>
        <end position="20"/>
    </location>
</feature>
<reference evidence="3" key="1">
    <citation type="submission" date="2021-04" db="EMBL/GenBank/DDBJ databases">
        <title>Phylogenetic analysis of Acidobacteriaceae.</title>
        <authorList>
            <person name="Qiu L."/>
            <person name="Zhang Q."/>
        </authorList>
    </citation>
    <scope>NUCLEOTIDE SEQUENCE</scope>
    <source>
        <strain evidence="3">DSM 25168</strain>
    </source>
</reference>
<dbReference type="InterPro" id="IPR001607">
    <property type="entry name" value="Znf_UBP"/>
</dbReference>
<feature type="compositionally biased region" description="Basic and acidic residues" evidence="1">
    <location>
        <begin position="1"/>
        <end position="13"/>
    </location>
</feature>
<dbReference type="AlphaFoldDB" id="A0A9J7BTJ0"/>
<protein>
    <submittedName>
        <fullName evidence="3">UBP-type zinc finger domain-containing protein</fullName>
    </submittedName>
</protein>
<dbReference type="EMBL" id="CP093313">
    <property type="protein sequence ID" value="UWZ85066.1"/>
    <property type="molecule type" value="Genomic_DNA"/>
</dbReference>
<accession>A0A9J7BTJ0</accession>
<name>A0A9J7BTJ0_9BACT</name>
<dbReference type="SUPFAM" id="SSF57850">
    <property type="entry name" value="RING/U-box"/>
    <property type="match status" value="1"/>
</dbReference>
<dbReference type="RefSeq" id="WP_260794580.1">
    <property type="nucleotide sequence ID" value="NZ_CP093313.1"/>
</dbReference>
<evidence type="ECO:0000313" key="4">
    <source>
        <dbReference type="Proteomes" id="UP001059380"/>
    </source>
</evidence>
<evidence type="ECO:0000259" key="2">
    <source>
        <dbReference type="PROSITE" id="PS50271"/>
    </source>
</evidence>
<evidence type="ECO:0000313" key="3">
    <source>
        <dbReference type="EMBL" id="UWZ85066.1"/>
    </source>
</evidence>
<dbReference type="InterPro" id="IPR013083">
    <property type="entry name" value="Znf_RING/FYVE/PHD"/>
</dbReference>
<dbReference type="Proteomes" id="UP001059380">
    <property type="component" value="Chromosome"/>
</dbReference>
<proteinExistence type="predicted"/>
<evidence type="ECO:0000256" key="1">
    <source>
        <dbReference type="SAM" id="MobiDB-lite"/>
    </source>
</evidence>
<feature type="domain" description="UBP-type" evidence="2">
    <location>
        <begin position="3"/>
        <end position="86"/>
    </location>
</feature>
<keyword evidence="4" id="KW-1185">Reference proteome</keyword>
<gene>
    <name evidence="3" type="ORF">MOP44_03770</name>
</gene>
<dbReference type="PROSITE" id="PS50271">
    <property type="entry name" value="ZF_UBP"/>
    <property type="match status" value="1"/>
</dbReference>
<dbReference type="Gene3D" id="3.30.40.10">
    <property type="entry name" value="Zinc/RING finger domain, C3HC4 (zinc finger)"/>
    <property type="match status" value="1"/>
</dbReference>
<dbReference type="GO" id="GO:0008270">
    <property type="term" value="F:zinc ion binding"/>
    <property type="evidence" value="ECO:0007669"/>
    <property type="project" value="InterPro"/>
</dbReference>
<dbReference type="Pfam" id="PF02148">
    <property type="entry name" value="zf-UBP"/>
    <property type="match status" value="1"/>
</dbReference>
<dbReference type="KEGG" id="orp:MOP44_03770"/>
<organism evidence="3 4">
    <name type="scientific">Occallatibacter riparius</name>
    <dbReference type="NCBI Taxonomy" id="1002689"/>
    <lineage>
        <taxon>Bacteria</taxon>
        <taxon>Pseudomonadati</taxon>
        <taxon>Acidobacteriota</taxon>
        <taxon>Terriglobia</taxon>
        <taxon>Terriglobales</taxon>
        <taxon>Acidobacteriaceae</taxon>
        <taxon>Occallatibacter</taxon>
    </lineage>
</organism>